<evidence type="ECO:0000313" key="4">
    <source>
        <dbReference type="Proteomes" id="UP001500752"/>
    </source>
</evidence>
<comment type="caution">
    <text evidence="3">The sequence shown here is derived from an EMBL/GenBank/DDBJ whole genome shotgun (WGS) entry which is preliminary data.</text>
</comment>
<dbReference type="PANTHER" id="PTHR13847:SF287">
    <property type="entry name" value="FAD-DEPENDENT OXIDOREDUCTASE DOMAIN-CONTAINING PROTEIN 1"/>
    <property type="match status" value="1"/>
</dbReference>
<dbReference type="Gene3D" id="3.30.9.10">
    <property type="entry name" value="D-Amino Acid Oxidase, subunit A, domain 2"/>
    <property type="match status" value="1"/>
</dbReference>
<protein>
    <submittedName>
        <fullName evidence="3">FAD-dependent oxidoreductase</fullName>
    </submittedName>
</protein>
<reference evidence="4" key="1">
    <citation type="journal article" date="2019" name="Int. J. Syst. Evol. Microbiol.">
        <title>The Global Catalogue of Microorganisms (GCM) 10K type strain sequencing project: providing services to taxonomists for standard genome sequencing and annotation.</title>
        <authorList>
            <consortium name="The Broad Institute Genomics Platform"/>
            <consortium name="The Broad Institute Genome Sequencing Center for Infectious Disease"/>
            <person name="Wu L."/>
            <person name="Ma J."/>
        </authorList>
    </citation>
    <scope>NUCLEOTIDE SEQUENCE [LARGE SCALE GENOMIC DNA]</scope>
    <source>
        <strain evidence="4">JCM 30742</strain>
    </source>
</reference>
<name>A0ABP7CN48_9MICC</name>
<evidence type="ECO:0000256" key="1">
    <source>
        <dbReference type="ARBA" id="ARBA00023002"/>
    </source>
</evidence>
<feature type="domain" description="FAD dependent oxidoreductase" evidence="2">
    <location>
        <begin position="25"/>
        <end position="353"/>
    </location>
</feature>
<dbReference type="Pfam" id="PF01266">
    <property type="entry name" value="DAO"/>
    <property type="match status" value="1"/>
</dbReference>
<dbReference type="PANTHER" id="PTHR13847">
    <property type="entry name" value="SARCOSINE DEHYDROGENASE-RELATED"/>
    <property type="match status" value="1"/>
</dbReference>
<proteinExistence type="predicted"/>
<sequence length="378" mass="39390">MSFADTPASSAPGILGSMSDHAFCDVLIIGGGIAGLSLASALAEHADVVLLEAEPTLAHHTSARSAQQLVPGYGPPPVRELTRATLAALAALPDARRLVWPSRFMVVGRAADVQAHRTEAMETITHAEACALVPALLPEAFESAALDTTSVRTDATALIEHHRALAAARGARILTGHRVDAAEKHDPGWLVSAGKTTIRAARVVNAAGAWADRVAALFGAEPLGLVPLRRTAAYVDVARPLPPETPMVSSADNTWYFRPEGQRVLVSPSEAVPSEPCDAQPVPREVDAVVAKVDSVTTLGITGVQRAWTGLRTEAPDGVPVVGFDPAVEDFFWLAGQGGFGFQTSSGIAALAVGLLEGVRPKGSAETLAALDPGRFRT</sequence>
<dbReference type="InterPro" id="IPR006076">
    <property type="entry name" value="FAD-dep_OxRdtase"/>
</dbReference>
<accession>A0ABP7CN48</accession>
<keyword evidence="1" id="KW-0560">Oxidoreductase</keyword>
<evidence type="ECO:0000259" key="2">
    <source>
        <dbReference type="Pfam" id="PF01266"/>
    </source>
</evidence>
<dbReference type="EMBL" id="BAABEO010000023">
    <property type="protein sequence ID" value="GAA3693399.1"/>
    <property type="molecule type" value="Genomic_DNA"/>
</dbReference>
<dbReference type="Gene3D" id="3.50.50.60">
    <property type="entry name" value="FAD/NAD(P)-binding domain"/>
    <property type="match status" value="1"/>
</dbReference>
<dbReference type="InterPro" id="IPR036188">
    <property type="entry name" value="FAD/NAD-bd_sf"/>
</dbReference>
<keyword evidence="4" id="KW-1185">Reference proteome</keyword>
<organism evidence="3 4">
    <name type="scientific">Arthrobacter ginkgonis</name>
    <dbReference type="NCBI Taxonomy" id="1630594"/>
    <lineage>
        <taxon>Bacteria</taxon>
        <taxon>Bacillati</taxon>
        <taxon>Actinomycetota</taxon>
        <taxon>Actinomycetes</taxon>
        <taxon>Micrococcales</taxon>
        <taxon>Micrococcaceae</taxon>
        <taxon>Arthrobacter</taxon>
    </lineage>
</organism>
<dbReference type="SUPFAM" id="SSF51905">
    <property type="entry name" value="FAD/NAD(P)-binding domain"/>
    <property type="match status" value="1"/>
</dbReference>
<dbReference type="Proteomes" id="UP001500752">
    <property type="component" value="Unassembled WGS sequence"/>
</dbReference>
<evidence type="ECO:0000313" key="3">
    <source>
        <dbReference type="EMBL" id="GAA3693399.1"/>
    </source>
</evidence>
<gene>
    <name evidence="3" type="ORF">GCM10023081_33450</name>
</gene>